<evidence type="ECO:0000256" key="1">
    <source>
        <dbReference type="SAM" id="Phobius"/>
    </source>
</evidence>
<keyword evidence="1" id="KW-0812">Transmembrane</keyword>
<dbReference type="GO" id="GO:0008654">
    <property type="term" value="P:phospholipid biosynthetic process"/>
    <property type="evidence" value="ECO:0007669"/>
    <property type="project" value="TreeGrafter"/>
</dbReference>
<feature type="domain" description="Phospholipid/glycerol acyltransferase" evidence="2">
    <location>
        <begin position="40"/>
        <end position="171"/>
    </location>
</feature>
<dbReference type="InterPro" id="IPR002123">
    <property type="entry name" value="Plipid/glycerol_acylTrfase"/>
</dbReference>
<dbReference type="InterPro" id="IPR052744">
    <property type="entry name" value="GPAT/DAPAT"/>
</dbReference>
<dbReference type="GO" id="GO:0004366">
    <property type="term" value="F:glycerol-3-phosphate O-acyltransferase activity"/>
    <property type="evidence" value="ECO:0007669"/>
    <property type="project" value="TreeGrafter"/>
</dbReference>
<evidence type="ECO:0000313" key="3">
    <source>
        <dbReference type="EMBL" id="KAJ7227169.1"/>
    </source>
</evidence>
<dbReference type="PANTHER" id="PTHR31605">
    <property type="entry name" value="GLYCEROL-3-PHOSPHATE O-ACYLTRANSFERASE 1"/>
    <property type="match status" value="1"/>
</dbReference>
<dbReference type="Pfam" id="PF01553">
    <property type="entry name" value="Acyltransferase"/>
    <property type="match status" value="1"/>
</dbReference>
<dbReference type="Proteomes" id="UP001219525">
    <property type="component" value="Unassembled WGS sequence"/>
</dbReference>
<protein>
    <recommendedName>
        <fullName evidence="2">Phospholipid/glycerol acyltransferase domain-containing protein</fullName>
    </recommendedName>
</protein>
<accession>A0AAD6YS65</accession>
<feature type="transmembrane region" description="Helical" evidence="1">
    <location>
        <begin position="372"/>
        <end position="389"/>
    </location>
</feature>
<comment type="caution">
    <text evidence="3">The sequence shown here is derived from an EMBL/GenBank/DDBJ whole genome shotgun (WGS) entry which is preliminary data.</text>
</comment>
<dbReference type="PANTHER" id="PTHR31605:SF0">
    <property type="entry name" value="GLYCEROL-3-PHOSPHATE O-ACYLTRANSFERASE 1"/>
    <property type="match status" value="1"/>
</dbReference>
<evidence type="ECO:0000313" key="4">
    <source>
        <dbReference type="Proteomes" id="UP001219525"/>
    </source>
</evidence>
<evidence type="ECO:0000259" key="2">
    <source>
        <dbReference type="SMART" id="SM00563"/>
    </source>
</evidence>
<feature type="transmembrane region" description="Helical" evidence="1">
    <location>
        <begin position="409"/>
        <end position="426"/>
    </location>
</feature>
<keyword evidence="1" id="KW-0472">Membrane</keyword>
<dbReference type="SMART" id="SM00563">
    <property type="entry name" value="PlsC"/>
    <property type="match status" value="1"/>
</dbReference>
<proteinExistence type="predicted"/>
<keyword evidence="4" id="KW-1185">Reference proteome</keyword>
<sequence length="539" mass="59883">MEVRIAYRILRKISAWALVGFYSDVYVDLCKHSVPEDAPLILTPCHHNEMIDAGALAATLPHRRMVSFWVKSSAFSHPVLGPILSSCGAIPVCRNPNKADSSVSKSDLFDATSVELARNQVVGIFPEGTSYTEPAIAQVLSGAAWAALEFMRSQRDNSRSVIIIPVGIVYSDKSKFRSRVHIEYGAPMDMASYIPSSLFETEDADAETAMVKAVMKDVEAQLFNMTINAPDWETMYAAQMTRDILWTDERNVKLKDWVVVGQTLVKLFSPSASSPDAELVSVKRALTRYFSLLHHTNVSNAQLAFIIPDPSALPNRLFVLRFMLTALRTVLNPLFLLFIPLFLAHFPAYLFASLGSRLAPAGEEESQAQFKIWLGGLGAGLGVATSSYWITRLSNSFAPQLSGMQSNLFLFSFTAWLLLKCHFALVDSNYRRLQRLYTAYKVLWGVLQPRSWDLPSGKLALYEKPPAPAANPYIRKRDESTALGGKEWLKAQPPVIPSRKVIYHLLLARQAAISALARYLQGGRPEEQMLRSLGGVLPV</sequence>
<dbReference type="AlphaFoldDB" id="A0AAD6YS65"/>
<name>A0AAD6YS65_9AGAR</name>
<dbReference type="GO" id="GO:0016287">
    <property type="term" value="F:glycerone-phosphate O-acyltransferase activity"/>
    <property type="evidence" value="ECO:0007669"/>
    <property type="project" value="TreeGrafter"/>
</dbReference>
<reference evidence="3" key="1">
    <citation type="submission" date="2023-03" db="EMBL/GenBank/DDBJ databases">
        <title>Massive genome expansion in bonnet fungi (Mycena s.s.) driven by repeated elements and novel gene families across ecological guilds.</title>
        <authorList>
            <consortium name="Lawrence Berkeley National Laboratory"/>
            <person name="Harder C.B."/>
            <person name="Miyauchi S."/>
            <person name="Viragh M."/>
            <person name="Kuo A."/>
            <person name="Thoen E."/>
            <person name="Andreopoulos B."/>
            <person name="Lu D."/>
            <person name="Skrede I."/>
            <person name="Drula E."/>
            <person name="Henrissat B."/>
            <person name="Morin E."/>
            <person name="Kohler A."/>
            <person name="Barry K."/>
            <person name="LaButti K."/>
            <person name="Morin E."/>
            <person name="Salamov A."/>
            <person name="Lipzen A."/>
            <person name="Mereny Z."/>
            <person name="Hegedus B."/>
            <person name="Baldrian P."/>
            <person name="Stursova M."/>
            <person name="Weitz H."/>
            <person name="Taylor A."/>
            <person name="Grigoriev I.V."/>
            <person name="Nagy L.G."/>
            <person name="Martin F."/>
            <person name="Kauserud H."/>
        </authorList>
    </citation>
    <scope>NUCLEOTIDE SEQUENCE</scope>
    <source>
        <strain evidence="3">9144</strain>
    </source>
</reference>
<keyword evidence="1" id="KW-1133">Transmembrane helix</keyword>
<dbReference type="EMBL" id="JARJCW010000003">
    <property type="protein sequence ID" value="KAJ7227169.1"/>
    <property type="molecule type" value="Genomic_DNA"/>
</dbReference>
<dbReference type="SUPFAM" id="SSF69593">
    <property type="entry name" value="Glycerol-3-phosphate (1)-acyltransferase"/>
    <property type="match status" value="1"/>
</dbReference>
<gene>
    <name evidence="3" type="ORF">GGX14DRAFT_418425</name>
</gene>
<feature type="transmembrane region" description="Helical" evidence="1">
    <location>
        <begin position="330"/>
        <end position="351"/>
    </location>
</feature>
<organism evidence="3 4">
    <name type="scientific">Mycena pura</name>
    <dbReference type="NCBI Taxonomy" id="153505"/>
    <lineage>
        <taxon>Eukaryota</taxon>
        <taxon>Fungi</taxon>
        <taxon>Dikarya</taxon>
        <taxon>Basidiomycota</taxon>
        <taxon>Agaricomycotina</taxon>
        <taxon>Agaricomycetes</taxon>
        <taxon>Agaricomycetidae</taxon>
        <taxon>Agaricales</taxon>
        <taxon>Marasmiineae</taxon>
        <taxon>Mycenaceae</taxon>
        <taxon>Mycena</taxon>
    </lineage>
</organism>